<name>A0A1E5D6L4_9VIBR</name>
<evidence type="ECO:0000313" key="5">
    <source>
        <dbReference type="EMBL" id="OEE79240.1"/>
    </source>
</evidence>
<dbReference type="AlphaFoldDB" id="A0A1E5D6L4"/>
<feature type="chain" id="PRO_5009173649" evidence="3">
    <location>
        <begin position="23"/>
        <end position="267"/>
    </location>
</feature>
<protein>
    <submittedName>
        <fullName evidence="5">ABC transporter substrate-binding protein</fullName>
    </submittedName>
</protein>
<dbReference type="RefSeq" id="WP_017052948.1">
    <property type="nucleotide sequence ID" value="NZ_AJYW02000028.1"/>
</dbReference>
<comment type="caution">
    <text evidence="5">The sequence shown here is derived from an EMBL/GenBank/DDBJ whole genome shotgun (WGS) entry which is preliminary data.</text>
</comment>
<evidence type="ECO:0000259" key="4">
    <source>
        <dbReference type="Pfam" id="PF00497"/>
    </source>
</evidence>
<evidence type="ECO:0000313" key="6">
    <source>
        <dbReference type="Proteomes" id="UP000094165"/>
    </source>
</evidence>
<dbReference type="Pfam" id="PF00497">
    <property type="entry name" value="SBP_bac_3"/>
    <property type="match status" value="1"/>
</dbReference>
<dbReference type="InterPro" id="IPR001638">
    <property type="entry name" value="Solute-binding_3/MltF_N"/>
</dbReference>
<evidence type="ECO:0000256" key="1">
    <source>
        <dbReference type="ARBA" id="ARBA00010333"/>
    </source>
</evidence>
<evidence type="ECO:0000256" key="3">
    <source>
        <dbReference type="SAM" id="SignalP"/>
    </source>
</evidence>
<organism evidence="5 6">
    <name type="scientific">Vibrio genomosp. F6 str. FF-238</name>
    <dbReference type="NCBI Taxonomy" id="1191298"/>
    <lineage>
        <taxon>Bacteria</taxon>
        <taxon>Pseudomonadati</taxon>
        <taxon>Pseudomonadota</taxon>
        <taxon>Gammaproteobacteria</taxon>
        <taxon>Vibrionales</taxon>
        <taxon>Vibrionaceae</taxon>
        <taxon>Vibrio</taxon>
    </lineage>
</organism>
<feature type="signal peptide" evidence="3">
    <location>
        <begin position="1"/>
        <end position="22"/>
    </location>
</feature>
<dbReference type="SUPFAM" id="SSF53850">
    <property type="entry name" value="Periplasmic binding protein-like II"/>
    <property type="match status" value="1"/>
</dbReference>
<dbReference type="EMBL" id="AJYW02000028">
    <property type="protein sequence ID" value="OEE79240.1"/>
    <property type="molecule type" value="Genomic_DNA"/>
</dbReference>
<keyword evidence="2 3" id="KW-0732">Signal</keyword>
<dbReference type="PANTHER" id="PTHR35936">
    <property type="entry name" value="MEMBRANE-BOUND LYTIC MUREIN TRANSGLYCOSYLASE F"/>
    <property type="match status" value="1"/>
</dbReference>
<reference evidence="5 6" key="1">
    <citation type="journal article" date="2012" name="Science">
        <title>Ecological populations of bacteria act as socially cohesive units of antibiotic production and resistance.</title>
        <authorList>
            <person name="Cordero O.X."/>
            <person name="Wildschutte H."/>
            <person name="Kirkup B."/>
            <person name="Proehl S."/>
            <person name="Ngo L."/>
            <person name="Hussain F."/>
            <person name="Le Roux F."/>
            <person name="Mincer T."/>
            <person name="Polz M.F."/>
        </authorList>
    </citation>
    <scope>NUCLEOTIDE SEQUENCE [LARGE SCALE GENOMIC DNA]</scope>
    <source>
        <strain evidence="5 6">FF-238</strain>
    </source>
</reference>
<dbReference type="Gene3D" id="3.40.190.10">
    <property type="entry name" value="Periplasmic binding protein-like II"/>
    <property type="match status" value="2"/>
</dbReference>
<proteinExistence type="inferred from homology"/>
<dbReference type="Proteomes" id="UP000094165">
    <property type="component" value="Unassembled WGS sequence"/>
</dbReference>
<comment type="similarity">
    <text evidence="1">Belongs to the bacterial solute-binding protein 3 family.</text>
</comment>
<feature type="domain" description="Solute-binding protein family 3/N-terminal" evidence="4">
    <location>
        <begin position="28"/>
        <end position="263"/>
    </location>
</feature>
<keyword evidence="6" id="KW-1185">Reference proteome</keyword>
<accession>A0A1E5D6L4</accession>
<dbReference type="PANTHER" id="PTHR35936:SF25">
    <property type="entry name" value="ABC TRANSPORTER SUBSTRATE-BINDING PROTEIN"/>
    <property type="match status" value="1"/>
</dbReference>
<sequence length="267" mass="30925">MRRFLAVLSVVFLLTFSQRSYAHLIEVTIYADNAYPPYSYVEDGMARGVYVDVLNIVFKRMEHYHVTIKPVPFKRGLRLIEAGRGFAIFPPYYYANRRPYISPYSMPILDEDVVVYCHSDVMKARSRPNWPDDFYGLTIGINEAFSIGGAAFWQAKERGKLRVETASNNRENILKLRAKRIDCYINDRLSIQWEIAKLREEGVKISKDAFTLAVEVSSERGYIGYTNQQLESYPFKDDFVAEFDRVLMDMQNRGEVDSILGSYTPKL</sequence>
<evidence type="ECO:0000256" key="2">
    <source>
        <dbReference type="ARBA" id="ARBA00022729"/>
    </source>
</evidence>
<gene>
    <name evidence="5" type="ORF">A130_11960</name>
</gene>